<dbReference type="PANTHER" id="PTHR32347:SF23">
    <property type="entry name" value="BLL5650 PROTEIN"/>
    <property type="match status" value="1"/>
</dbReference>
<organism evidence="4 5">
    <name type="scientific">Thalassospira xianhensis MCCC 1A02616</name>
    <dbReference type="NCBI Taxonomy" id="1177929"/>
    <lineage>
        <taxon>Bacteria</taxon>
        <taxon>Pseudomonadati</taxon>
        <taxon>Pseudomonadota</taxon>
        <taxon>Alphaproteobacteria</taxon>
        <taxon>Rhodospirillales</taxon>
        <taxon>Thalassospiraceae</taxon>
        <taxon>Thalassospira</taxon>
    </lineage>
</organism>
<dbReference type="PANTHER" id="PTHR32347">
    <property type="entry name" value="EFFLUX SYSTEM COMPONENT YKNX-RELATED"/>
    <property type="match status" value="1"/>
</dbReference>
<reference evidence="4 5" key="1">
    <citation type="submission" date="2014-07" db="EMBL/GenBank/DDBJ databases">
        <title>Draft genome sequence of Thalassospira xianhensis P-4 (MCCC 1A02616).</title>
        <authorList>
            <person name="Lai Q."/>
            <person name="Shao Z."/>
        </authorList>
    </citation>
    <scope>NUCLEOTIDE SEQUENCE [LARGE SCALE GENOMIC DNA]</scope>
    <source>
        <strain evidence="4 5">MCCC 1A02616</strain>
    </source>
</reference>
<dbReference type="RefSeq" id="WP_114120674.1">
    <property type="nucleotide sequence ID" value="NZ_JPWA01000002.1"/>
</dbReference>
<keyword evidence="2" id="KW-0175">Coiled coil</keyword>
<evidence type="ECO:0000256" key="3">
    <source>
        <dbReference type="SAM" id="Phobius"/>
    </source>
</evidence>
<dbReference type="SUPFAM" id="SSF111369">
    <property type="entry name" value="HlyD-like secretion proteins"/>
    <property type="match status" value="1"/>
</dbReference>
<comment type="caution">
    <text evidence="4">The sequence shown here is derived from an EMBL/GenBank/DDBJ whole genome shotgun (WGS) entry which is preliminary data.</text>
</comment>
<dbReference type="AlphaFoldDB" id="A0A367UGY8"/>
<name>A0A367UGY8_9PROT</name>
<keyword evidence="3" id="KW-1133">Transmembrane helix</keyword>
<keyword evidence="3" id="KW-0812">Transmembrane</keyword>
<feature type="transmembrane region" description="Helical" evidence="3">
    <location>
        <begin position="189"/>
        <end position="205"/>
    </location>
</feature>
<dbReference type="Gene3D" id="2.40.30.170">
    <property type="match status" value="1"/>
</dbReference>
<sequence>MANAFPPAQILTTLIALRDRAMAAETLNALAFSMANDLYSLLPFRQALVFSHTGRHPELLCISGLAKPAEDSPYLVWLKQASRWVADQFADTTPKAGQTTATIWIDREKTDPPPDIAEGWSEWWAAGLLVVSFHRPNGERLGFIIFQLETGVPEGLLEQLGGVFRTWGYCWHQLSGGTKKRRWRPSRRAAIIIAIVAAALLFIPVRQSALAPAEIVSRDTQIISAPLNGVIDVIAVRPNQQVTKGDLLFTLDQTTLRNKADVLIQEVAVAEAELQAASQGAFNNPQSKGELTVLSGRVQQRRAELAAVLAQLDRTRIEAPADGVVVFTDPNDWIGKPVATGERILQLANPDQPAMRIELSVADAITLEVGADVTLFLTAYPLEPVRGKILETSYQARPHNDGIVSYRLLANIENRPEHVRLGLHGTAKLYGDRVPLGYYLLRRPLATARAWSGL</sequence>
<dbReference type="GO" id="GO:0030313">
    <property type="term" value="C:cell envelope"/>
    <property type="evidence" value="ECO:0007669"/>
    <property type="project" value="UniProtKB-SubCell"/>
</dbReference>
<proteinExistence type="predicted"/>
<dbReference type="EMBL" id="JPWA01000002">
    <property type="protein sequence ID" value="RCK07478.1"/>
    <property type="molecule type" value="Genomic_DNA"/>
</dbReference>
<evidence type="ECO:0000313" key="4">
    <source>
        <dbReference type="EMBL" id="RCK07478.1"/>
    </source>
</evidence>
<evidence type="ECO:0000256" key="1">
    <source>
        <dbReference type="ARBA" id="ARBA00004196"/>
    </source>
</evidence>
<dbReference type="Gene3D" id="2.40.50.100">
    <property type="match status" value="1"/>
</dbReference>
<dbReference type="Proteomes" id="UP000252419">
    <property type="component" value="Unassembled WGS sequence"/>
</dbReference>
<comment type="subcellular location">
    <subcellularLocation>
        <location evidence="1">Cell envelope</location>
    </subcellularLocation>
</comment>
<protein>
    <submittedName>
        <fullName evidence="4">Multidrug transporter</fullName>
    </submittedName>
</protein>
<gene>
    <name evidence="4" type="ORF">TH5_03560</name>
</gene>
<evidence type="ECO:0000313" key="5">
    <source>
        <dbReference type="Proteomes" id="UP000252419"/>
    </source>
</evidence>
<keyword evidence="5" id="KW-1185">Reference proteome</keyword>
<dbReference type="InterPro" id="IPR050465">
    <property type="entry name" value="UPF0194_transport"/>
</dbReference>
<accession>A0A367UGY8</accession>
<evidence type="ECO:0000256" key="2">
    <source>
        <dbReference type="ARBA" id="ARBA00023054"/>
    </source>
</evidence>
<keyword evidence="3" id="KW-0472">Membrane</keyword>